<name>A0A9W6H3U8_9MICO</name>
<evidence type="ECO:0000313" key="3">
    <source>
        <dbReference type="Proteomes" id="UP001142462"/>
    </source>
</evidence>
<comment type="caution">
    <text evidence="2">The sequence shown here is derived from an EMBL/GenBank/DDBJ whole genome shotgun (WGS) entry which is preliminary data.</text>
</comment>
<evidence type="ECO:0000256" key="1">
    <source>
        <dbReference type="SAM" id="MobiDB-lite"/>
    </source>
</evidence>
<feature type="region of interest" description="Disordered" evidence="1">
    <location>
        <begin position="43"/>
        <end position="66"/>
    </location>
</feature>
<sequence>MQFRQDTQEFDGCHAPPRPHDLCSHRFEHIRIEAFSIAQEPGQMCHGDRAEDGADPPDLFGGPHTHDTMPYCRQHLSGIRRGLHVHKSIHAARFEAVLGEGARGGQQHLVPIELRNPDHAPRTAILE</sequence>
<evidence type="ECO:0000313" key="2">
    <source>
        <dbReference type="EMBL" id="GLJ62025.1"/>
    </source>
</evidence>
<accession>A0A9W6H3U8</accession>
<reference evidence="2" key="1">
    <citation type="journal article" date="2014" name="Int. J. Syst. Evol. Microbiol.">
        <title>Complete genome sequence of Corynebacterium casei LMG S-19264T (=DSM 44701T), isolated from a smear-ripened cheese.</title>
        <authorList>
            <consortium name="US DOE Joint Genome Institute (JGI-PGF)"/>
            <person name="Walter F."/>
            <person name="Albersmeier A."/>
            <person name="Kalinowski J."/>
            <person name="Ruckert C."/>
        </authorList>
    </citation>
    <scope>NUCLEOTIDE SEQUENCE</scope>
    <source>
        <strain evidence="2">VKM Ac-1020</strain>
    </source>
</reference>
<reference evidence="2" key="2">
    <citation type="submission" date="2023-01" db="EMBL/GenBank/DDBJ databases">
        <authorList>
            <person name="Sun Q."/>
            <person name="Evtushenko L."/>
        </authorList>
    </citation>
    <scope>NUCLEOTIDE SEQUENCE</scope>
    <source>
        <strain evidence="2">VKM Ac-1020</strain>
    </source>
</reference>
<protein>
    <submittedName>
        <fullName evidence="2">Uncharacterized protein</fullName>
    </submittedName>
</protein>
<gene>
    <name evidence="2" type="ORF">GCM10017576_21550</name>
</gene>
<dbReference type="AlphaFoldDB" id="A0A9W6H3U8"/>
<dbReference type="Proteomes" id="UP001142462">
    <property type="component" value="Unassembled WGS sequence"/>
</dbReference>
<dbReference type="EMBL" id="BSEJ01000010">
    <property type="protein sequence ID" value="GLJ62025.1"/>
    <property type="molecule type" value="Genomic_DNA"/>
</dbReference>
<keyword evidence="3" id="KW-1185">Reference proteome</keyword>
<organism evidence="2 3">
    <name type="scientific">Microbacterium barkeri</name>
    <dbReference type="NCBI Taxonomy" id="33917"/>
    <lineage>
        <taxon>Bacteria</taxon>
        <taxon>Bacillati</taxon>
        <taxon>Actinomycetota</taxon>
        <taxon>Actinomycetes</taxon>
        <taxon>Micrococcales</taxon>
        <taxon>Microbacteriaceae</taxon>
        <taxon>Microbacterium</taxon>
    </lineage>
</organism>
<proteinExistence type="predicted"/>